<gene>
    <name evidence="1" type="ORF">SAMN06265220_102174</name>
</gene>
<accession>A0A521CCM4</accession>
<dbReference type="OrthoDB" id="1366820at2"/>
<evidence type="ECO:0000313" key="1">
    <source>
        <dbReference type="EMBL" id="SMO56551.1"/>
    </source>
</evidence>
<protein>
    <submittedName>
        <fullName evidence="1">Uncharacterized protein</fullName>
    </submittedName>
</protein>
<dbReference type="RefSeq" id="WP_111379435.1">
    <property type="nucleotide sequence ID" value="NZ_CP043612.1"/>
</dbReference>
<sequence length="64" mass="7475">MNTLDINTIAFQYLLRNNNSEETSTETPKYDPAQHIKTQKSLLFHLYDLEEEAEDILASINFKN</sequence>
<organism evidence="1 2">
    <name type="scientific">Flavobacterium nitrogenifigens</name>
    <dbReference type="NCBI Taxonomy" id="1617283"/>
    <lineage>
        <taxon>Bacteria</taxon>
        <taxon>Pseudomonadati</taxon>
        <taxon>Bacteroidota</taxon>
        <taxon>Flavobacteriia</taxon>
        <taxon>Flavobacteriales</taxon>
        <taxon>Flavobacteriaceae</taxon>
        <taxon>Flavobacterium</taxon>
    </lineage>
</organism>
<dbReference type="EMBL" id="FXTQ01000002">
    <property type="protein sequence ID" value="SMO56551.1"/>
    <property type="molecule type" value="Genomic_DNA"/>
</dbReference>
<evidence type="ECO:0000313" key="2">
    <source>
        <dbReference type="Proteomes" id="UP000319267"/>
    </source>
</evidence>
<dbReference type="Proteomes" id="UP000319267">
    <property type="component" value="Unassembled WGS sequence"/>
</dbReference>
<name>A0A521CCM4_9FLAO</name>
<dbReference type="AlphaFoldDB" id="A0A521CCM4"/>
<reference evidence="1 2" key="1">
    <citation type="submission" date="2017-05" db="EMBL/GenBank/DDBJ databases">
        <authorList>
            <person name="Varghese N."/>
            <person name="Submissions S."/>
        </authorList>
    </citation>
    <scope>NUCLEOTIDE SEQUENCE [LARGE SCALE GENOMIC DNA]</scope>
    <source>
        <strain evidence="1 2">DSM 29982</strain>
    </source>
</reference>
<keyword evidence="2" id="KW-1185">Reference proteome</keyword>
<proteinExistence type="predicted"/>